<feature type="region of interest" description="Disordered" evidence="1">
    <location>
        <begin position="178"/>
        <end position="204"/>
    </location>
</feature>
<reference evidence="3 4" key="1">
    <citation type="submission" date="2016-11" db="EMBL/GenBank/DDBJ databases">
        <authorList>
            <person name="Jaros S."/>
            <person name="Januszkiewicz K."/>
            <person name="Wedrychowicz H."/>
        </authorList>
    </citation>
    <scope>NUCLEOTIDE SEQUENCE [LARGE SCALE GENOMIC DNA]</scope>
    <source>
        <strain evidence="3 4">DSM 16917</strain>
    </source>
</reference>
<feature type="domain" description="DUF2726" evidence="2">
    <location>
        <begin position="34"/>
        <end position="154"/>
    </location>
</feature>
<protein>
    <recommendedName>
        <fullName evidence="2">DUF2726 domain-containing protein</fullName>
    </recommendedName>
</protein>
<evidence type="ECO:0000259" key="2">
    <source>
        <dbReference type="Pfam" id="PF10881"/>
    </source>
</evidence>
<evidence type="ECO:0000313" key="4">
    <source>
        <dbReference type="Proteomes" id="UP000184268"/>
    </source>
</evidence>
<dbReference type="Proteomes" id="UP000184268">
    <property type="component" value="Unassembled WGS sequence"/>
</dbReference>
<evidence type="ECO:0000256" key="1">
    <source>
        <dbReference type="SAM" id="MobiDB-lite"/>
    </source>
</evidence>
<name>A0A1M5RXI0_9GAMM</name>
<feature type="compositionally biased region" description="Low complexity" evidence="1">
    <location>
        <begin position="188"/>
        <end position="204"/>
    </location>
</feature>
<keyword evidence="4" id="KW-1185">Reference proteome</keyword>
<dbReference type="OrthoDB" id="5782056at2"/>
<dbReference type="Pfam" id="PF10881">
    <property type="entry name" value="DUF2726"/>
    <property type="match status" value="1"/>
</dbReference>
<dbReference type="EMBL" id="FQXG01000002">
    <property type="protein sequence ID" value="SHH30728.1"/>
    <property type="molecule type" value="Genomic_DNA"/>
</dbReference>
<dbReference type="STRING" id="299255.SAMN02745129_1783"/>
<gene>
    <name evidence="3" type="ORF">SAMN02745129_1783</name>
</gene>
<accession>A0A1M5RXI0</accession>
<dbReference type="AlphaFoldDB" id="A0A1M5RXI0"/>
<dbReference type="RefSeq" id="WP_082766645.1">
    <property type="nucleotide sequence ID" value="NZ_FQXG01000002.1"/>
</dbReference>
<evidence type="ECO:0000313" key="3">
    <source>
        <dbReference type="EMBL" id="SHH30728.1"/>
    </source>
</evidence>
<sequence>MEWLGIATIPALGLAWWVLRRQRAARWQYRSVTALLSPVERRFARHLKIAIGPHYRLYCKVRAAELLKPKAPQQSRQWQAAYQAISEKSLDFVLCDPDSLAPKAVLTLEEFGLLDGPGRVRDPLLEHACQSAGIPLLRFPLKGTVSVAALRRALSPSLPKLAQASEVEQEVERFLAALSPGEANRPTAASPTRRQPAQPPAREQLSTEMLAQRLGMTPQQLVQRFVQLGYLVFDSRGQLQLTDKAQRAGARQISAYPDPTDFLWQVGQQGGERRALH</sequence>
<dbReference type="InterPro" id="IPR024402">
    <property type="entry name" value="DUF2726"/>
</dbReference>
<organism evidence="3 4">
    <name type="scientific">Ferrimonas marina</name>
    <dbReference type="NCBI Taxonomy" id="299255"/>
    <lineage>
        <taxon>Bacteria</taxon>
        <taxon>Pseudomonadati</taxon>
        <taxon>Pseudomonadota</taxon>
        <taxon>Gammaproteobacteria</taxon>
        <taxon>Alteromonadales</taxon>
        <taxon>Ferrimonadaceae</taxon>
        <taxon>Ferrimonas</taxon>
    </lineage>
</organism>
<proteinExistence type="predicted"/>